<name>A0A7M2WZB0_9BACT</name>
<evidence type="ECO:0000256" key="9">
    <source>
        <dbReference type="ARBA" id="ARBA00023204"/>
    </source>
</evidence>
<keyword evidence="6 11" id="KW-0235">DNA replication</keyword>
<evidence type="ECO:0000256" key="6">
    <source>
        <dbReference type="ARBA" id="ARBA00022705"/>
    </source>
</evidence>
<evidence type="ECO:0000256" key="1">
    <source>
        <dbReference type="ARBA" id="ARBA00004496"/>
    </source>
</evidence>
<dbReference type="InterPro" id="IPR040982">
    <property type="entry name" value="DNA_pol3_finger"/>
</dbReference>
<dbReference type="InterPro" id="IPR004365">
    <property type="entry name" value="NA-bd_OB_tRNA"/>
</dbReference>
<dbReference type="GO" id="GO:0003676">
    <property type="term" value="F:nucleic acid binding"/>
    <property type="evidence" value="ECO:0007669"/>
    <property type="project" value="InterPro"/>
</dbReference>
<gene>
    <name evidence="11" type="primary">dnaE2</name>
    <name evidence="14" type="ORF">IPV69_05625</name>
</gene>
<dbReference type="InterPro" id="IPR003141">
    <property type="entry name" value="Pol/His_phosphatase_N"/>
</dbReference>
<dbReference type="PANTHER" id="PTHR32294:SF4">
    <property type="entry name" value="ERROR-PRONE DNA POLYMERASE"/>
    <property type="match status" value="1"/>
</dbReference>
<dbReference type="InterPro" id="IPR004805">
    <property type="entry name" value="DnaE2/DnaE/PolC"/>
</dbReference>
<comment type="catalytic activity">
    <reaction evidence="10 11">
        <text>DNA(n) + a 2'-deoxyribonucleoside 5'-triphosphate = DNA(n+1) + diphosphate</text>
        <dbReference type="Rhea" id="RHEA:22508"/>
        <dbReference type="Rhea" id="RHEA-COMP:17339"/>
        <dbReference type="Rhea" id="RHEA-COMP:17340"/>
        <dbReference type="ChEBI" id="CHEBI:33019"/>
        <dbReference type="ChEBI" id="CHEBI:61560"/>
        <dbReference type="ChEBI" id="CHEBI:173112"/>
        <dbReference type="EC" id="2.7.7.7"/>
    </reaction>
</comment>
<dbReference type="InterPro" id="IPR011708">
    <property type="entry name" value="DNA_pol3_alpha_NTPase_dom"/>
</dbReference>
<dbReference type="CDD" id="cd07434">
    <property type="entry name" value="PHP_PolIIIA_DnaE2"/>
    <property type="match status" value="1"/>
</dbReference>
<keyword evidence="7 11" id="KW-0227">DNA damage</keyword>
<dbReference type="Pfam" id="PF01336">
    <property type="entry name" value="tRNA_anti-codon"/>
    <property type="match status" value="1"/>
</dbReference>
<dbReference type="CDD" id="cd04485">
    <property type="entry name" value="DnaE_OBF"/>
    <property type="match status" value="1"/>
</dbReference>
<dbReference type="Gene3D" id="2.40.50.140">
    <property type="entry name" value="Nucleic acid-binding proteins"/>
    <property type="match status" value="1"/>
</dbReference>
<keyword evidence="3 11" id="KW-0963">Cytoplasm</keyword>
<evidence type="ECO:0000256" key="4">
    <source>
        <dbReference type="ARBA" id="ARBA00022679"/>
    </source>
</evidence>
<dbReference type="InterPro" id="IPR012340">
    <property type="entry name" value="NA-bd_OB-fold"/>
</dbReference>
<comment type="subcellular location">
    <subcellularLocation>
        <location evidence="1 11">Cytoplasm</location>
    </subcellularLocation>
</comment>
<feature type="region of interest" description="Disordered" evidence="12">
    <location>
        <begin position="1168"/>
        <end position="1188"/>
    </location>
</feature>
<keyword evidence="4 11" id="KW-0808">Transferase</keyword>
<proteinExistence type="inferred from homology"/>
<evidence type="ECO:0000256" key="10">
    <source>
        <dbReference type="ARBA" id="ARBA00049244"/>
    </source>
</evidence>
<organism evidence="14 15">
    <name type="scientific">Humisphaera borealis</name>
    <dbReference type="NCBI Taxonomy" id="2807512"/>
    <lineage>
        <taxon>Bacteria</taxon>
        <taxon>Pseudomonadati</taxon>
        <taxon>Planctomycetota</taxon>
        <taxon>Phycisphaerae</taxon>
        <taxon>Tepidisphaerales</taxon>
        <taxon>Tepidisphaeraceae</taxon>
        <taxon>Humisphaera</taxon>
    </lineage>
</organism>
<dbReference type="InterPro" id="IPR029460">
    <property type="entry name" value="DNAPol_HHH"/>
</dbReference>
<feature type="region of interest" description="Disordered" evidence="12">
    <location>
        <begin position="1039"/>
        <end position="1063"/>
    </location>
</feature>
<comment type="similarity">
    <text evidence="2 11">Belongs to the DNA polymerase type-C family. DnaE2 subfamily.</text>
</comment>
<dbReference type="Pfam" id="PF17657">
    <property type="entry name" value="DNA_pol3_finger"/>
    <property type="match status" value="1"/>
</dbReference>
<dbReference type="GO" id="GO:0003887">
    <property type="term" value="F:DNA-directed DNA polymerase activity"/>
    <property type="evidence" value="ECO:0007669"/>
    <property type="project" value="UniProtKB-UniRule"/>
</dbReference>
<evidence type="ECO:0000256" key="5">
    <source>
        <dbReference type="ARBA" id="ARBA00022695"/>
    </source>
</evidence>
<evidence type="ECO:0000259" key="13">
    <source>
        <dbReference type="SMART" id="SM00481"/>
    </source>
</evidence>
<feature type="compositionally biased region" description="Pro residues" evidence="12">
    <location>
        <begin position="1050"/>
        <end position="1059"/>
    </location>
</feature>
<dbReference type="Gene3D" id="1.10.10.1600">
    <property type="entry name" value="Bacterial DNA polymerase III alpha subunit, thumb domain"/>
    <property type="match status" value="1"/>
</dbReference>
<dbReference type="SMART" id="SM00481">
    <property type="entry name" value="POLIIIAc"/>
    <property type="match status" value="1"/>
</dbReference>
<dbReference type="GO" id="GO:0008408">
    <property type="term" value="F:3'-5' exonuclease activity"/>
    <property type="evidence" value="ECO:0007669"/>
    <property type="project" value="InterPro"/>
</dbReference>
<feature type="region of interest" description="Disordered" evidence="12">
    <location>
        <begin position="672"/>
        <end position="699"/>
    </location>
</feature>
<evidence type="ECO:0000313" key="14">
    <source>
        <dbReference type="EMBL" id="QOV90838.1"/>
    </source>
</evidence>
<keyword evidence="15" id="KW-1185">Reference proteome</keyword>
<feature type="domain" description="Polymerase/histidinol phosphatase N-terminal" evidence="13">
    <location>
        <begin position="27"/>
        <end position="94"/>
    </location>
</feature>
<dbReference type="SUPFAM" id="SSF89550">
    <property type="entry name" value="PHP domain-like"/>
    <property type="match status" value="1"/>
</dbReference>
<keyword evidence="5 11" id="KW-0548">Nucleotidyltransferase</keyword>
<evidence type="ECO:0000256" key="3">
    <source>
        <dbReference type="ARBA" id="ARBA00022490"/>
    </source>
</evidence>
<dbReference type="Pfam" id="PF02811">
    <property type="entry name" value="PHP"/>
    <property type="match status" value="1"/>
</dbReference>
<keyword evidence="9 11" id="KW-0234">DNA repair</keyword>
<dbReference type="EC" id="2.7.7.7" evidence="11"/>
<evidence type="ECO:0000256" key="2">
    <source>
        <dbReference type="ARBA" id="ARBA00007391"/>
    </source>
</evidence>
<evidence type="ECO:0000256" key="12">
    <source>
        <dbReference type="SAM" id="MobiDB-lite"/>
    </source>
</evidence>
<evidence type="ECO:0000256" key="7">
    <source>
        <dbReference type="ARBA" id="ARBA00022763"/>
    </source>
</evidence>
<dbReference type="Gene3D" id="3.20.20.140">
    <property type="entry name" value="Metal-dependent hydrolases"/>
    <property type="match status" value="1"/>
</dbReference>
<dbReference type="Proteomes" id="UP000593765">
    <property type="component" value="Chromosome"/>
</dbReference>
<dbReference type="EMBL" id="CP063458">
    <property type="protein sequence ID" value="QOV90838.1"/>
    <property type="molecule type" value="Genomic_DNA"/>
</dbReference>
<evidence type="ECO:0000313" key="15">
    <source>
        <dbReference type="Proteomes" id="UP000593765"/>
    </source>
</evidence>
<accession>A0A7M2WZB0</accession>
<dbReference type="GO" id="GO:0005737">
    <property type="term" value="C:cytoplasm"/>
    <property type="evidence" value="ECO:0007669"/>
    <property type="project" value="UniProtKB-SubCell"/>
</dbReference>
<dbReference type="InterPro" id="IPR004013">
    <property type="entry name" value="PHP_dom"/>
</dbReference>
<evidence type="ECO:0000256" key="11">
    <source>
        <dbReference type="HAMAP-Rule" id="MF_01902"/>
    </source>
</evidence>
<dbReference type="Pfam" id="PF14579">
    <property type="entry name" value="HHH_6"/>
    <property type="match status" value="1"/>
</dbReference>
<dbReference type="PANTHER" id="PTHR32294">
    <property type="entry name" value="DNA POLYMERASE III SUBUNIT ALPHA"/>
    <property type="match status" value="1"/>
</dbReference>
<feature type="compositionally biased region" description="Low complexity" evidence="12">
    <location>
        <begin position="1175"/>
        <end position="1186"/>
    </location>
</feature>
<keyword evidence="8 11" id="KW-0239">DNA-directed DNA polymerase</keyword>
<dbReference type="HAMAP" id="MF_01902">
    <property type="entry name" value="DNApol_error_prone"/>
    <property type="match status" value="1"/>
</dbReference>
<dbReference type="KEGG" id="hbs:IPV69_05625"/>
<dbReference type="InterPro" id="IPR016195">
    <property type="entry name" value="Pol/histidinol_Pase-like"/>
</dbReference>
<dbReference type="GO" id="GO:0006281">
    <property type="term" value="P:DNA repair"/>
    <property type="evidence" value="ECO:0007669"/>
    <property type="project" value="UniProtKB-UniRule"/>
</dbReference>
<protein>
    <recommendedName>
        <fullName evidence="11">Error-prone DNA polymerase</fullName>
        <ecNumber evidence="11">2.7.7.7</ecNumber>
    </recommendedName>
</protein>
<sequence length="1337" mass="147768">MPDPTNPKSRIAPDPPAQLVPAAQAYAELQVTTNFSLLRGASHADELVFQAAALGYRAIAVTDRNTLAGIVRMHEAATKCGLKLVIGVRLVFNDCPDVLLWTADRPAYARLCRLLTTGKRRAEKGHCALWLADLLVALAEAPGLLAAIVPPEPLDDMIEPIIARLRDAAGGPQADRLSIATSCLYQGTERFRLRELTELSAATGVPLLATNDVHYHEPGRRALQDVLTCVRHLCTLHDAGYRLFPNGERYLKSPAQMHHVFAAIPGAIDRGVQIANRCTFTLDELRYEYPQELVPAGVSITQHLRNLTEAGLLKRYPQGTSPKVRALVEHELKLIAQLKYEAYFLTVHDIVVFARSRGILCQGRGSAANSAVCYCLGVTSVDPTEIDLLFERFVSAARKEPPDIDVDFEHERREEVIQYVYQKYGRQRVGMTAEVITYRGRSAVRDVGKALGLSLDLVDQMAKRLDGWSAGAMTDDQLRAINLDPTDRTIRQVVNITSQLLGFPRHLGQHVGGLIMTQTPLCEMVPIENASMIDRTVIEWDKDDIDTVGMLKVDVLALGMLTCISKAFAMIEGRHGGTEARRHEGDLIHSVCADAVYQGCKGKVANGCDTDLPGSDRLAEGNEAVESDLHRYSEHAAGGAVWTDESNAPRGSINTIEHCRGICAGEQEGLPETPANLPGFTGRTADTVGTGDGRTGVDSIRSRDFGVARRGRSDPPRPDPCRQSFEVEAIIPLRASVPSCLRASPLELHHFKPIDPVVYDMICRADTIGVFQIESRAQMSMLPRLRPQCFYDLVIEVAIVRPGPIQGNMVHPYLRRRSGEEEVTYPSEALRSVLHKTLGVPLFQEQAMKVAMVAAGFSADEADQLRKAMAAWRKTAKLEEFRDKIINGMLARNYTQQFAEQTFDQIRGFGEYGFPESHAASFALLVYVSCWLKRYHPAAFAAALINSQPMGFYAPAQILRDAQEHGVTVLAIDVNFSEWDCVLVGRHEGTEARRVGFSSPNGSVSDTGFQPVRDALEVEKSTVAEAPRTTHGLEARVTDKVSQDTDPSCLRPPVPPTPPHTWGLGGPAIRLGMRMVKGLRADYVMRLVKERKQNGPFRSIRELRLRTAIPKPALQRLAEADAFGSMGLPRREALWQVLGLEAEEAPLFEQWERELVLNERHEGTEALRHEGLKWPSSPSSPRVSVPPSLPAPSCLPPMPLGQEVMTDYTTFGLSLKSHPMALVRPELTARKIITAAEMKQQRHGKWVRVAGLVLVRQRPGTASGIVFETLEDETGIVNLIVRPKVYDQYKQAARYAVMVEAQGIVERQGEVIHVMVKKMEDLTHLVDGLRTKSRDFH</sequence>
<dbReference type="InterPro" id="IPR041931">
    <property type="entry name" value="DNA_pol3_alpha_thumb_dom"/>
</dbReference>
<dbReference type="InterPro" id="IPR023073">
    <property type="entry name" value="DnaE2"/>
</dbReference>
<comment type="function">
    <text evidence="11">DNA polymerase involved in damage-induced mutagenesis and translesion synthesis (TLS). It is not the major replicative DNA polymerase.</text>
</comment>
<evidence type="ECO:0000256" key="8">
    <source>
        <dbReference type="ARBA" id="ARBA00022932"/>
    </source>
</evidence>
<reference evidence="14 15" key="1">
    <citation type="submission" date="2020-10" db="EMBL/GenBank/DDBJ databases">
        <title>Wide distribution of Phycisphaera-like planctomycetes from WD2101 soil group in peatlands and genome analysis of the first cultivated representative.</title>
        <authorList>
            <person name="Dedysh S.N."/>
            <person name="Beletsky A.V."/>
            <person name="Ivanova A."/>
            <person name="Kulichevskaya I.S."/>
            <person name="Suzina N.E."/>
            <person name="Philippov D.A."/>
            <person name="Rakitin A.L."/>
            <person name="Mardanov A.V."/>
            <person name="Ravin N.V."/>
        </authorList>
    </citation>
    <scope>NUCLEOTIDE SEQUENCE [LARGE SCALE GENOMIC DNA]</scope>
    <source>
        <strain evidence="14 15">M1803</strain>
    </source>
</reference>
<dbReference type="Pfam" id="PF07733">
    <property type="entry name" value="DNA_pol3_alpha"/>
    <property type="match status" value="1"/>
</dbReference>
<dbReference type="GO" id="GO:0006260">
    <property type="term" value="P:DNA replication"/>
    <property type="evidence" value="ECO:0007669"/>
    <property type="project" value="UniProtKB-KW"/>
</dbReference>